<dbReference type="Pfam" id="PF07841">
    <property type="entry name" value="DM4_12"/>
    <property type="match status" value="1"/>
</dbReference>
<dbReference type="PANTHER" id="PTHR21398:SF21">
    <property type="entry name" value="AGAP004005-PA"/>
    <property type="match status" value="1"/>
</dbReference>
<proteinExistence type="predicted"/>
<organism evidence="1 2">
    <name type="scientific">Anopheles culicifacies</name>
    <dbReference type="NCBI Taxonomy" id="139723"/>
    <lineage>
        <taxon>Eukaryota</taxon>
        <taxon>Metazoa</taxon>
        <taxon>Ecdysozoa</taxon>
        <taxon>Arthropoda</taxon>
        <taxon>Hexapoda</taxon>
        <taxon>Insecta</taxon>
        <taxon>Pterygota</taxon>
        <taxon>Neoptera</taxon>
        <taxon>Endopterygota</taxon>
        <taxon>Diptera</taxon>
        <taxon>Nematocera</taxon>
        <taxon>Culicoidea</taxon>
        <taxon>Culicidae</taxon>
        <taxon>Anophelinae</taxon>
        <taxon>Anopheles</taxon>
        <taxon>culicifacies species complex</taxon>
    </lineage>
</organism>
<name>A0A182M731_9DIPT</name>
<dbReference type="PANTHER" id="PTHR21398">
    <property type="entry name" value="AGAP007094-PA"/>
    <property type="match status" value="1"/>
</dbReference>
<evidence type="ECO:0000313" key="2">
    <source>
        <dbReference type="Proteomes" id="UP000075883"/>
    </source>
</evidence>
<dbReference type="Proteomes" id="UP000075883">
    <property type="component" value="Unassembled WGS sequence"/>
</dbReference>
<accession>A0A182M731</accession>
<dbReference type="VEuPathDB" id="VectorBase:ACUA011103"/>
<dbReference type="InterPro" id="IPR006631">
    <property type="entry name" value="DM4_12"/>
</dbReference>
<sequence length="286" mass="32174">MASSFNFQSRQRQQQHSTQASGWGVQTVAMSALNPVQLALLVLASYCLAVSGSTNSDGVKSRQRRFLIFPRANPQRLQLIGGFGIPADIQLESVTMGYVFKSVYYLPWNSSHWIPPFLDRHEFETDRATRALRRRETVTTTPLVISPQKLYEQYDSQWDDEPPAQLRTSSAQSRWKFYRMLEQLFDQKGFNGRSCVLRAICEASEASFTHTSGLIGELLHIAFTPSSTDDVRTEPHHTLYGQAEKLSDSMSASKSDRSICADMYAECNLSLLDSFSSVFNGLVSSM</sequence>
<dbReference type="EnsemblMetazoa" id="ACUA011103-RA">
    <property type="protein sequence ID" value="ACUA011103-PA"/>
    <property type="gene ID" value="ACUA011103"/>
</dbReference>
<dbReference type="EMBL" id="AXCM01012943">
    <property type="status" value="NOT_ANNOTATED_CDS"/>
    <property type="molecule type" value="Genomic_DNA"/>
</dbReference>
<protein>
    <submittedName>
        <fullName evidence="1">Uncharacterized protein</fullName>
    </submittedName>
</protein>
<dbReference type="SMART" id="SM00718">
    <property type="entry name" value="DM4_12"/>
    <property type="match status" value="1"/>
</dbReference>
<keyword evidence="2" id="KW-1185">Reference proteome</keyword>
<reference evidence="1" key="2">
    <citation type="submission" date="2020-05" db="UniProtKB">
        <authorList>
            <consortium name="EnsemblMetazoa"/>
        </authorList>
    </citation>
    <scope>IDENTIFICATION</scope>
    <source>
        <strain evidence="1">A-37</strain>
    </source>
</reference>
<reference evidence="2" key="1">
    <citation type="submission" date="2013-09" db="EMBL/GenBank/DDBJ databases">
        <title>The Genome Sequence of Anopheles culicifacies species A.</title>
        <authorList>
            <consortium name="The Broad Institute Genomics Platform"/>
            <person name="Neafsey D.E."/>
            <person name="Besansky N."/>
            <person name="Howell P."/>
            <person name="Walton C."/>
            <person name="Young S.K."/>
            <person name="Zeng Q."/>
            <person name="Gargeya S."/>
            <person name="Fitzgerald M."/>
            <person name="Haas B."/>
            <person name="Abouelleil A."/>
            <person name="Allen A.W."/>
            <person name="Alvarado L."/>
            <person name="Arachchi H.M."/>
            <person name="Berlin A.M."/>
            <person name="Chapman S.B."/>
            <person name="Gainer-Dewar J."/>
            <person name="Goldberg J."/>
            <person name="Griggs A."/>
            <person name="Gujja S."/>
            <person name="Hansen M."/>
            <person name="Howarth C."/>
            <person name="Imamovic A."/>
            <person name="Ireland A."/>
            <person name="Larimer J."/>
            <person name="McCowan C."/>
            <person name="Murphy C."/>
            <person name="Pearson M."/>
            <person name="Poon T.W."/>
            <person name="Priest M."/>
            <person name="Roberts A."/>
            <person name="Saif S."/>
            <person name="Shea T."/>
            <person name="Sisk P."/>
            <person name="Sykes S."/>
            <person name="Wortman J."/>
            <person name="Nusbaum C."/>
            <person name="Birren B."/>
        </authorList>
    </citation>
    <scope>NUCLEOTIDE SEQUENCE [LARGE SCALE GENOMIC DNA]</scope>
    <source>
        <strain evidence="2">A-37</strain>
    </source>
</reference>
<dbReference type="AlphaFoldDB" id="A0A182M731"/>
<evidence type="ECO:0000313" key="1">
    <source>
        <dbReference type="EnsemblMetazoa" id="ACUA011103-PA"/>
    </source>
</evidence>